<name>A0A178K2U5_9GAMM</name>
<dbReference type="STRING" id="858640.A3K86_18960"/>
<evidence type="ECO:0000313" key="3">
    <source>
        <dbReference type="Proteomes" id="UP000078503"/>
    </source>
</evidence>
<dbReference type="Gene3D" id="2.60.40.4150">
    <property type="entry name" value="Type VI secretion system, lipoprotein SciN"/>
    <property type="match status" value="1"/>
</dbReference>
<feature type="chain" id="PRO_5008089916" evidence="1">
    <location>
        <begin position="25"/>
        <end position="155"/>
    </location>
</feature>
<dbReference type="PANTHER" id="PTHR37625:SF4">
    <property type="entry name" value="OUTER MEMBRANE LIPOPROTEIN"/>
    <property type="match status" value="1"/>
</dbReference>
<dbReference type="Pfam" id="PF12790">
    <property type="entry name" value="T6SS-SciN"/>
    <property type="match status" value="1"/>
</dbReference>
<keyword evidence="3" id="KW-1185">Reference proteome</keyword>
<dbReference type="PROSITE" id="PS51257">
    <property type="entry name" value="PROKAR_LIPOPROTEIN"/>
    <property type="match status" value="1"/>
</dbReference>
<proteinExistence type="predicted"/>
<dbReference type="AlphaFoldDB" id="A0A178K2U5"/>
<comment type="caution">
    <text evidence="2">The sequence shown here is derived from an EMBL/GenBank/DDBJ whole genome shotgun (WGS) entry which is preliminary data.</text>
</comment>
<feature type="signal peptide" evidence="1">
    <location>
        <begin position="1"/>
        <end position="24"/>
    </location>
</feature>
<evidence type="ECO:0000256" key="1">
    <source>
        <dbReference type="SAM" id="SignalP"/>
    </source>
</evidence>
<dbReference type="OrthoDB" id="5471061at2"/>
<dbReference type="RefSeq" id="WP_068335078.1">
    <property type="nucleotide sequence ID" value="NZ_LVHF01000033.1"/>
</dbReference>
<dbReference type="NCBIfam" id="TIGR03352">
    <property type="entry name" value="VI_chp_3"/>
    <property type="match status" value="1"/>
</dbReference>
<dbReference type="InterPro" id="IPR017734">
    <property type="entry name" value="T6SS_SciN"/>
</dbReference>
<dbReference type="EMBL" id="LVHF01000033">
    <property type="protein sequence ID" value="OAN11054.1"/>
    <property type="molecule type" value="Genomic_DNA"/>
</dbReference>
<dbReference type="Proteomes" id="UP000078503">
    <property type="component" value="Unassembled WGS sequence"/>
</dbReference>
<accession>A0A178K2U5</accession>
<organism evidence="2 3">
    <name type="scientific">Photobacterium jeanii</name>
    <dbReference type="NCBI Taxonomy" id="858640"/>
    <lineage>
        <taxon>Bacteria</taxon>
        <taxon>Pseudomonadati</taxon>
        <taxon>Pseudomonadota</taxon>
        <taxon>Gammaproteobacteria</taxon>
        <taxon>Vibrionales</taxon>
        <taxon>Vibrionaceae</taxon>
        <taxon>Photobacterium</taxon>
    </lineage>
</organism>
<protein>
    <submittedName>
        <fullName evidence="2">Type VI secretion protein VasD</fullName>
    </submittedName>
</protein>
<sequence length="155" mass="17479">MLKKIRTFFTSVALVSLLQGCTVANLVVDPYTTLDFTVSNKVNPDLNGRSSPVVVKIFELQSKTIFESQDFFMIYDESENIFGPDLVSKDELSLSPGDKLSYDLKMAPGSKYVGVLVGYRDLENAKWREVIELDHTGYKTHKLVIDKLSIYVDQS</sequence>
<keyword evidence="1" id="KW-0732">Signal</keyword>
<dbReference type="InterPro" id="IPR038706">
    <property type="entry name" value="Type_VI_SciN-like_sf"/>
</dbReference>
<dbReference type="PANTHER" id="PTHR37625">
    <property type="entry name" value="OUTER MEMBRANE LIPOPROTEIN-RELATED"/>
    <property type="match status" value="1"/>
</dbReference>
<reference evidence="2 3" key="1">
    <citation type="submission" date="2016-03" db="EMBL/GenBank/DDBJ databases">
        <title>Photobacterium proteolyticum sp. nov. a protease producing bacterium isolated from ocean sediments of Laizhou Bay.</title>
        <authorList>
            <person name="Li Y."/>
        </authorList>
    </citation>
    <scope>NUCLEOTIDE SEQUENCE [LARGE SCALE GENOMIC DNA]</scope>
    <source>
        <strain evidence="2 3">R-40508</strain>
    </source>
</reference>
<gene>
    <name evidence="2" type="ORF">A3K86_18960</name>
</gene>
<evidence type="ECO:0000313" key="2">
    <source>
        <dbReference type="EMBL" id="OAN11054.1"/>
    </source>
</evidence>